<dbReference type="EMBL" id="AUSU01001910">
    <property type="protein sequence ID" value="EPS69892.1"/>
    <property type="molecule type" value="Genomic_DNA"/>
</dbReference>
<accession>S8EBK4</accession>
<keyword evidence="2" id="KW-1185">Reference proteome</keyword>
<name>S8EBK4_9LAMI</name>
<proteinExistence type="predicted"/>
<dbReference type="Proteomes" id="UP000015453">
    <property type="component" value="Unassembled WGS sequence"/>
</dbReference>
<evidence type="ECO:0000313" key="1">
    <source>
        <dbReference type="EMBL" id="EPS69892.1"/>
    </source>
</evidence>
<organism evidence="1 2">
    <name type="scientific">Genlisea aurea</name>
    <dbReference type="NCBI Taxonomy" id="192259"/>
    <lineage>
        <taxon>Eukaryota</taxon>
        <taxon>Viridiplantae</taxon>
        <taxon>Streptophyta</taxon>
        <taxon>Embryophyta</taxon>
        <taxon>Tracheophyta</taxon>
        <taxon>Spermatophyta</taxon>
        <taxon>Magnoliopsida</taxon>
        <taxon>eudicotyledons</taxon>
        <taxon>Gunneridae</taxon>
        <taxon>Pentapetalae</taxon>
        <taxon>asterids</taxon>
        <taxon>lamiids</taxon>
        <taxon>Lamiales</taxon>
        <taxon>Lentibulariaceae</taxon>
        <taxon>Genlisea</taxon>
    </lineage>
</organism>
<sequence>MGNENKLGMHTKFNRVTSWLLLPCSSSSSCSPELFGGFCFFFMGSGVIPTLFASDIGVINSHSAPVTSRSLSSLALQFQLLELEP</sequence>
<protein>
    <submittedName>
        <fullName evidence="1">Uncharacterized protein</fullName>
    </submittedName>
</protein>
<dbReference type="AlphaFoldDB" id="S8EBK4"/>
<dbReference type="PROSITE" id="PS51257">
    <property type="entry name" value="PROKAR_LIPOPROTEIN"/>
    <property type="match status" value="1"/>
</dbReference>
<comment type="caution">
    <text evidence="1">The sequence shown here is derived from an EMBL/GenBank/DDBJ whole genome shotgun (WGS) entry which is preliminary data.</text>
</comment>
<gene>
    <name evidence="1" type="ORF">M569_04871</name>
</gene>
<reference evidence="1 2" key="1">
    <citation type="journal article" date="2013" name="BMC Genomics">
        <title>The miniature genome of a carnivorous plant Genlisea aurea contains a low number of genes and short non-coding sequences.</title>
        <authorList>
            <person name="Leushkin E.V."/>
            <person name="Sutormin R.A."/>
            <person name="Nabieva E.R."/>
            <person name="Penin A.A."/>
            <person name="Kondrashov A.S."/>
            <person name="Logacheva M.D."/>
        </authorList>
    </citation>
    <scope>NUCLEOTIDE SEQUENCE [LARGE SCALE GENOMIC DNA]</scope>
</reference>
<evidence type="ECO:0000313" key="2">
    <source>
        <dbReference type="Proteomes" id="UP000015453"/>
    </source>
</evidence>